<protein>
    <recommendedName>
        <fullName evidence="6">ATP-dependent RNA helicase</fullName>
        <ecNumber evidence="6">3.6.4.13</ecNumber>
    </recommendedName>
</protein>
<keyword evidence="11" id="KW-1185">Reference proteome</keyword>
<dbReference type="GO" id="GO:0005524">
    <property type="term" value="F:ATP binding"/>
    <property type="evidence" value="ECO:0007669"/>
    <property type="project" value="UniProtKB-UniRule"/>
</dbReference>
<feature type="region of interest" description="Disordered" evidence="7">
    <location>
        <begin position="589"/>
        <end position="608"/>
    </location>
</feature>
<name>A0A078BBQ1_STYLE</name>
<dbReference type="AlphaFoldDB" id="A0A078BBQ1"/>
<dbReference type="EC" id="3.6.4.13" evidence="6"/>
<dbReference type="EMBL" id="CCKQ01019619">
    <property type="protein sequence ID" value="CDW91641.1"/>
    <property type="molecule type" value="Genomic_DNA"/>
</dbReference>
<keyword evidence="3 6" id="KW-0347">Helicase</keyword>
<dbReference type="Gene3D" id="3.40.50.300">
    <property type="entry name" value="P-loop containing nucleotide triphosphate hydrolases"/>
    <property type="match status" value="2"/>
</dbReference>
<evidence type="ECO:0000256" key="2">
    <source>
        <dbReference type="ARBA" id="ARBA00022801"/>
    </source>
</evidence>
<dbReference type="InterPro" id="IPR014001">
    <property type="entry name" value="Helicase_ATP-bd"/>
</dbReference>
<dbReference type="CDD" id="cd00268">
    <property type="entry name" value="DEADc"/>
    <property type="match status" value="1"/>
</dbReference>
<comment type="function">
    <text evidence="6">RNA helicase.</text>
</comment>
<dbReference type="GO" id="GO:0003723">
    <property type="term" value="F:RNA binding"/>
    <property type="evidence" value="ECO:0007669"/>
    <property type="project" value="UniProtKB-UniRule"/>
</dbReference>
<dbReference type="InterPro" id="IPR027417">
    <property type="entry name" value="P-loop_NTPase"/>
</dbReference>
<dbReference type="SMART" id="SM00487">
    <property type="entry name" value="DEXDc"/>
    <property type="match status" value="1"/>
</dbReference>
<feature type="domain" description="Helicase ATP-binding" evidence="8">
    <location>
        <begin position="36"/>
        <end position="261"/>
    </location>
</feature>
<sequence length="673" mass="78463">MDSYPDFLRQSLLELNYKHPSNIQKIIYETFIKPKGDAMINRQNLIAQSLNGSGKTLAYLSLMIRNMMASKVKPQQTEQQPQIQQINQEIQYQDCHVIQGLIITPTREIAMQVQEYLDFLTKSTDETLKSRLTTFLVIGGLDIKEQRRKILVNKPNIIIGTPGRIKEMIIDREWLSLTALDTLIIDEADKFCVQNTNYYQSDKNKQGKKNNNMNQGKFFEDLASIINLIDEQQVQICAFSATFNSNTMTQLKNLIKKAIVIKAQSNDSPKNVKGLVDKEEQILKNIQKIYISLKSNDFNSKLIQLGELLTQLMNQSSDQQIVLDSANQESEKQVSSQIIIFFNFKHQGEQLAKFIRSKLNLTTVFFHGDQSQEDRLKAFEKMRLMEIKVILSTDLLSRGIDLPDVKTVINFDMPLNEAEFRHRIGRSGRFGRAGMCVSIISETEQKKIQYISQMIQSQVMIQVNTLNLLASLKSQTTSEDQNEQLMAKQRQEKEVKLIKNQKHIEKNFSQKQQDYKKQKILSKEGKMSEWQDTTYTFYDENQFMYVEENEEDEEFKMDQDQEMIDESYEDQNHIKTLAQLLELDSQDLDANESKTSQSNRDDKIQSTQQLQTDKKSFCISDLILFESDQFKEFKQKINDKIKQDSTFRQLVDELMFANYCQYRDYYQALIKNQ</sequence>
<keyword evidence="4 6" id="KW-0067">ATP-binding</keyword>
<dbReference type="InterPro" id="IPR011545">
    <property type="entry name" value="DEAD/DEAH_box_helicase_dom"/>
</dbReference>
<dbReference type="PROSITE" id="PS51192">
    <property type="entry name" value="HELICASE_ATP_BIND_1"/>
    <property type="match status" value="1"/>
</dbReference>
<evidence type="ECO:0000256" key="1">
    <source>
        <dbReference type="ARBA" id="ARBA00022741"/>
    </source>
</evidence>
<proteinExistence type="inferred from homology"/>
<evidence type="ECO:0000313" key="11">
    <source>
        <dbReference type="Proteomes" id="UP000039865"/>
    </source>
</evidence>
<keyword evidence="1 6" id="KW-0547">Nucleotide-binding</keyword>
<dbReference type="InterPro" id="IPR001650">
    <property type="entry name" value="Helicase_C-like"/>
</dbReference>
<dbReference type="GO" id="GO:0016787">
    <property type="term" value="F:hydrolase activity"/>
    <property type="evidence" value="ECO:0007669"/>
    <property type="project" value="UniProtKB-KW"/>
</dbReference>
<comment type="similarity">
    <text evidence="6">Belongs to the DEAD box helicase family.</text>
</comment>
<organism evidence="10 11">
    <name type="scientific">Stylonychia lemnae</name>
    <name type="common">Ciliate</name>
    <dbReference type="NCBI Taxonomy" id="5949"/>
    <lineage>
        <taxon>Eukaryota</taxon>
        <taxon>Sar</taxon>
        <taxon>Alveolata</taxon>
        <taxon>Ciliophora</taxon>
        <taxon>Intramacronucleata</taxon>
        <taxon>Spirotrichea</taxon>
        <taxon>Stichotrichia</taxon>
        <taxon>Sporadotrichida</taxon>
        <taxon>Oxytrichidae</taxon>
        <taxon>Stylonychinae</taxon>
        <taxon>Stylonychia</taxon>
    </lineage>
</organism>
<dbReference type="SUPFAM" id="SSF52540">
    <property type="entry name" value="P-loop containing nucleoside triphosphate hydrolases"/>
    <property type="match status" value="1"/>
</dbReference>
<dbReference type="PROSITE" id="PS51194">
    <property type="entry name" value="HELICASE_CTER"/>
    <property type="match status" value="1"/>
</dbReference>
<dbReference type="SMART" id="SM00490">
    <property type="entry name" value="HELICc"/>
    <property type="match status" value="1"/>
</dbReference>
<gene>
    <name evidence="10" type="primary">Contig13726.g14638</name>
    <name evidence="10" type="ORF">STYLEM_20799</name>
</gene>
<evidence type="ECO:0000259" key="8">
    <source>
        <dbReference type="PROSITE" id="PS51192"/>
    </source>
</evidence>
<dbReference type="GO" id="GO:0003724">
    <property type="term" value="F:RNA helicase activity"/>
    <property type="evidence" value="ECO:0007669"/>
    <property type="project" value="UniProtKB-EC"/>
</dbReference>
<dbReference type="InParanoid" id="A0A078BBQ1"/>
<comment type="catalytic activity">
    <reaction evidence="6">
        <text>ATP + H2O = ADP + phosphate + H(+)</text>
        <dbReference type="Rhea" id="RHEA:13065"/>
        <dbReference type="ChEBI" id="CHEBI:15377"/>
        <dbReference type="ChEBI" id="CHEBI:15378"/>
        <dbReference type="ChEBI" id="CHEBI:30616"/>
        <dbReference type="ChEBI" id="CHEBI:43474"/>
        <dbReference type="ChEBI" id="CHEBI:456216"/>
        <dbReference type="EC" id="3.6.4.13"/>
    </reaction>
</comment>
<keyword evidence="5 6" id="KW-0694">RNA-binding</keyword>
<evidence type="ECO:0000256" key="5">
    <source>
        <dbReference type="ARBA" id="ARBA00022884"/>
    </source>
</evidence>
<evidence type="ECO:0000256" key="6">
    <source>
        <dbReference type="RuleBase" id="RU365068"/>
    </source>
</evidence>
<dbReference type="PANTHER" id="PTHR24031">
    <property type="entry name" value="RNA HELICASE"/>
    <property type="match status" value="1"/>
</dbReference>
<dbReference type="InterPro" id="IPR044742">
    <property type="entry name" value="DEAD/DEAH_RhlB"/>
</dbReference>
<evidence type="ECO:0000256" key="7">
    <source>
        <dbReference type="SAM" id="MobiDB-lite"/>
    </source>
</evidence>
<evidence type="ECO:0000256" key="4">
    <source>
        <dbReference type="ARBA" id="ARBA00022840"/>
    </source>
</evidence>
<dbReference type="FunCoup" id="A0A078BBQ1">
    <property type="interactions" value="1"/>
</dbReference>
<evidence type="ECO:0000256" key="3">
    <source>
        <dbReference type="ARBA" id="ARBA00022806"/>
    </source>
</evidence>
<evidence type="ECO:0000259" key="9">
    <source>
        <dbReference type="PROSITE" id="PS51194"/>
    </source>
</evidence>
<dbReference type="Proteomes" id="UP000039865">
    <property type="component" value="Unassembled WGS sequence"/>
</dbReference>
<accession>A0A078BBQ1</accession>
<dbReference type="CDD" id="cd18787">
    <property type="entry name" value="SF2_C_DEAD"/>
    <property type="match status" value="1"/>
</dbReference>
<keyword evidence="2 6" id="KW-0378">Hydrolase</keyword>
<dbReference type="Pfam" id="PF00271">
    <property type="entry name" value="Helicase_C"/>
    <property type="match status" value="1"/>
</dbReference>
<comment type="domain">
    <text evidence="6">The Q motif is unique to and characteristic of the DEAD box family of RNA helicases and controls ATP binding and hydrolysis.</text>
</comment>
<evidence type="ECO:0000313" key="10">
    <source>
        <dbReference type="EMBL" id="CDW91641.1"/>
    </source>
</evidence>
<reference evidence="10 11" key="1">
    <citation type="submission" date="2014-06" db="EMBL/GenBank/DDBJ databases">
        <authorList>
            <person name="Swart Estienne"/>
        </authorList>
    </citation>
    <scope>NUCLEOTIDE SEQUENCE [LARGE SCALE GENOMIC DNA]</scope>
    <source>
        <strain evidence="10 11">130c</strain>
    </source>
</reference>
<feature type="domain" description="Helicase C-terminal" evidence="9">
    <location>
        <begin position="308"/>
        <end position="470"/>
    </location>
</feature>
<dbReference type="Pfam" id="PF00270">
    <property type="entry name" value="DEAD"/>
    <property type="match status" value="1"/>
</dbReference>